<accession>A0ABW5Q2P6</accession>
<evidence type="ECO:0008006" key="3">
    <source>
        <dbReference type="Google" id="ProtNLM"/>
    </source>
</evidence>
<proteinExistence type="predicted"/>
<keyword evidence="2" id="KW-1185">Reference proteome</keyword>
<dbReference type="EMBL" id="JBHUMX010000038">
    <property type="protein sequence ID" value="MFD2629660.1"/>
    <property type="molecule type" value="Genomic_DNA"/>
</dbReference>
<organism evidence="1 2">
    <name type="scientific">Oceanobacillus kapialis</name>
    <dbReference type="NCBI Taxonomy" id="481353"/>
    <lineage>
        <taxon>Bacteria</taxon>
        <taxon>Bacillati</taxon>
        <taxon>Bacillota</taxon>
        <taxon>Bacilli</taxon>
        <taxon>Bacillales</taxon>
        <taxon>Bacillaceae</taxon>
        <taxon>Oceanobacillus</taxon>
    </lineage>
</organism>
<evidence type="ECO:0000313" key="1">
    <source>
        <dbReference type="EMBL" id="MFD2629660.1"/>
    </source>
</evidence>
<gene>
    <name evidence="1" type="ORF">ACFSUN_12805</name>
</gene>
<comment type="caution">
    <text evidence="1">The sequence shown here is derived from an EMBL/GenBank/DDBJ whole genome shotgun (WGS) entry which is preliminary data.</text>
</comment>
<dbReference type="RefSeq" id="WP_379562451.1">
    <property type="nucleotide sequence ID" value="NZ_JBHUMX010000038.1"/>
</dbReference>
<reference evidence="2" key="1">
    <citation type="journal article" date="2019" name="Int. J. Syst. Evol. Microbiol.">
        <title>The Global Catalogue of Microorganisms (GCM) 10K type strain sequencing project: providing services to taxonomists for standard genome sequencing and annotation.</title>
        <authorList>
            <consortium name="The Broad Institute Genomics Platform"/>
            <consortium name="The Broad Institute Genome Sequencing Center for Infectious Disease"/>
            <person name="Wu L."/>
            <person name="Ma J."/>
        </authorList>
    </citation>
    <scope>NUCLEOTIDE SEQUENCE [LARGE SCALE GENOMIC DNA]</scope>
    <source>
        <strain evidence="2">TISTR 1858</strain>
    </source>
</reference>
<sequence length="47" mass="5551">MEAFKKQKREIKPIDNVLSSTVILLLLKLTIDQFFFELFPTVGDYIF</sequence>
<name>A0ABW5Q2P6_9BACI</name>
<evidence type="ECO:0000313" key="2">
    <source>
        <dbReference type="Proteomes" id="UP001597451"/>
    </source>
</evidence>
<protein>
    <recommendedName>
        <fullName evidence="3">Preprotein translocase subunit SecE</fullName>
    </recommendedName>
</protein>
<dbReference type="Proteomes" id="UP001597451">
    <property type="component" value="Unassembled WGS sequence"/>
</dbReference>